<keyword evidence="4 7" id="KW-0812">Transmembrane</keyword>
<accession>A3TUI1</accession>
<dbReference type="InterPro" id="IPR007140">
    <property type="entry name" value="DUF350"/>
</dbReference>
<evidence type="ECO:0000256" key="3">
    <source>
        <dbReference type="ARBA" id="ARBA00022475"/>
    </source>
</evidence>
<comment type="subcellular location">
    <subcellularLocation>
        <location evidence="1">Cell membrane</location>
        <topology evidence="1">Multi-pass membrane protein</topology>
    </subcellularLocation>
</comment>
<gene>
    <name evidence="8" type="ORF">OB2597_08544</name>
</gene>
<dbReference type="Proteomes" id="UP000004318">
    <property type="component" value="Unassembled WGS sequence"/>
</dbReference>
<proteinExistence type="inferred from homology"/>
<dbReference type="RefSeq" id="WP_009805932.1">
    <property type="nucleotide sequence ID" value="NZ_CH724131.1"/>
</dbReference>
<dbReference type="GO" id="GO:0005886">
    <property type="term" value="C:plasma membrane"/>
    <property type="evidence" value="ECO:0007669"/>
    <property type="project" value="UniProtKB-SubCell"/>
</dbReference>
<evidence type="ECO:0000256" key="2">
    <source>
        <dbReference type="ARBA" id="ARBA00005779"/>
    </source>
</evidence>
<dbReference type="STRING" id="252305.OB2597_08544"/>
<evidence type="ECO:0000256" key="6">
    <source>
        <dbReference type="ARBA" id="ARBA00023136"/>
    </source>
</evidence>
<comment type="caution">
    <text evidence="8">The sequence shown here is derived from an EMBL/GenBank/DDBJ whole genome shotgun (WGS) entry which is preliminary data.</text>
</comment>
<dbReference type="Pfam" id="PF03994">
    <property type="entry name" value="DUF350"/>
    <property type="match status" value="1"/>
</dbReference>
<feature type="transmembrane region" description="Helical" evidence="7">
    <location>
        <begin position="14"/>
        <end position="37"/>
    </location>
</feature>
<evidence type="ECO:0000256" key="7">
    <source>
        <dbReference type="SAM" id="Phobius"/>
    </source>
</evidence>
<evidence type="ECO:0000313" key="9">
    <source>
        <dbReference type="Proteomes" id="UP000004318"/>
    </source>
</evidence>
<evidence type="ECO:0008006" key="10">
    <source>
        <dbReference type="Google" id="ProtNLM"/>
    </source>
</evidence>
<protein>
    <recommendedName>
        <fullName evidence="10">DUF350 domain-containing protein</fullName>
    </recommendedName>
</protein>
<name>A3TUI1_PSEBH</name>
<sequence length="72" mass="7829">MFEAIILAEVLSTVFYSVLGLVLMGVVWFVITWLAPFPVVKEIEEDQNMALAILMGAVFVGMAIIIAAVILS</sequence>
<organism evidence="8 9">
    <name type="scientific">Pseudooceanicola batsensis (strain ATCC BAA-863 / DSM 15984 / KCTC 12145 / HTCC2597)</name>
    <name type="common">Oceanicola batsensis</name>
    <dbReference type="NCBI Taxonomy" id="252305"/>
    <lineage>
        <taxon>Bacteria</taxon>
        <taxon>Pseudomonadati</taxon>
        <taxon>Pseudomonadota</taxon>
        <taxon>Alphaproteobacteria</taxon>
        <taxon>Rhodobacterales</taxon>
        <taxon>Paracoccaceae</taxon>
        <taxon>Pseudooceanicola</taxon>
    </lineage>
</organism>
<evidence type="ECO:0000256" key="5">
    <source>
        <dbReference type="ARBA" id="ARBA00022989"/>
    </source>
</evidence>
<keyword evidence="5 7" id="KW-1133">Transmembrane helix</keyword>
<reference evidence="8 9" key="1">
    <citation type="journal article" date="2010" name="J. Bacteriol.">
        <title>Genome sequences of Oceanicola granulosus HTCC2516(T) and Oceanicola batsensis HTCC2597(TDelta).</title>
        <authorList>
            <person name="Thrash J.C."/>
            <person name="Cho J.C."/>
            <person name="Vergin K.L."/>
            <person name="Giovannoni S.J."/>
        </authorList>
    </citation>
    <scope>NUCLEOTIDE SEQUENCE [LARGE SCALE GENOMIC DNA]</scope>
    <source>
        <strain evidence="9">ATCC BAA-863 / DSM 15984 / KCTC 12145 / HTCC2597</strain>
    </source>
</reference>
<feature type="transmembrane region" description="Helical" evidence="7">
    <location>
        <begin position="49"/>
        <end position="71"/>
    </location>
</feature>
<dbReference type="EMBL" id="AAMO01000002">
    <property type="protein sequence ID" value="EAQ04177.1"/>
    <property type="molecule type" value="Genomic_DNA"/>
</dbReference>
<dbReference type="HOGENOM" id="CLU_183870_1_1_5"/>
<keyword evidence="9" id="KW-1185">Reference proteome</keyword>
<keyword evidence="6 7" id="KW-0472">Membrane</keyword>
<comment type="similarity">
    <text evidence="2">Belongs to the UPF0719 family.</text>
</comment>
<dbReference type="eggNOG" id="ENOG5032ZAJ">
    <property type="taxonomic scope" value="Bacteria"/>
</dbReference>
<keyword evidence="3" id="KW-1003">Cell membrane</keyword>
<evidence type="ECO:0000313" key="8">
    <source>
        <dbReference type="EMBL" id="EAQ04177.1"/>
    </source>
</evidence>
<dbReference type="AlphaFoldDB" id="A3TUI1"/>
<evidence type="ECO:0000256" key="1">
    <source>
        <dbReference type="ARBA" id="ARBA00004651"/>
    </source>
</evidence>
<evidence type="ECO:0000256" key="4">
    <source>
        <dbReference type="ARBA" id="ARBA00022692"/>
    </source>
</evidence>